<keyword evidence="1" id="KW-0812">Transmembrane</keyword>
<keyword evidence="1" id="KW-0472">Membrane</keyword>
<name>A0A7L4HEH7_PODST</name>
<dbReference type="PANTHER" id="PTHR14549">
    <property type="entry name" value="TRANSMEMBRANE PROTEIN 223"/>
    <property type="match status" value="1"/>
</dbReference>
<protein>
    <submittedName>
        <fullName evidence="2">TM223 protein</fullName>
    </submittedName>
</protein>
<dbReference type="Pfam" id="PF06979">
    <property type="entry name" value="TMEM70"/>
    <property type="match status" value="1"/>
</dbReference>
<feature type="transmembrane region" description="Helical" evidence="1">
    <location>
        <begin position="68"/>
        <end position="90"/>
    </location>
</feature>
<feature type="non-terminal residue" evidence="2">
    <location>
        <position position="176"/>
    </location>
</feature>
<evidence type="ECO:0000313" key="3">
    <source>
        <dbReference type="Proteomes" id="UP000584326"/>
    </source>
</evidence>
<dbReference type="OrthoDB" id="5950063at2759"/>
<reference evidence="2 3" key="1">
    <citation type="submission" date="2020-02" db="EMBL/GenBank/DDBJ databases">
        <title>Bird 10,000 Genomes (B10K) Project - Family phase.</title>
        <authorList>
            <person name="Zhang G."/>
        </authorList>
    </citation>
    <scope>NUCLEOTIDE SEQUENCE [LARGE SCALE GENOMIC DNA]</scope>
    <source>
        <strain evidence="2">B10K-DU-001-40</strain>
        <tissue evidence="2">Muscle</tissue>
    </source>
</reference>
<evidence type="ECO:0000256" key="1">
    <source>
        <dbReference type="SAM" id="Phobius"/>
    </source>
</evidence>
<dbReference type="AlphaFoldDB" id="A0A7L4HEH7"/>
<dbReference type="InterPro" id="IPR026100">
    <property type="entry name" value="Tmem223"/>
</dbReference>
<feature type="transmembrane region" description="Helical" evidence="1">
    <location>
        <begin position="20"/>
        <end position="40"/>
    </location>
</feature>
<proteinExistence type="predicted"/>
<evidence type="ECO:0000313" key="2">
    <source>
        <dbReference type="EMBL" id="NXX23929.1"/>
    </source>
</evidence>
<dbReference type="Proteomes" id="UP000584326">
    <property type="component" value="Unassembled WGS sequence"/>
</dbReference>
<comment type="caution">
    <text evidence="2">The sequence shown here is derived from an EMBL/GenBank/DDBJ whole genome shotgun (WGS) entry which is preliminary data.</text>
</comment>
<keyword evidence="1" id="KW-1133">Transmembrane helix</keyword>
<dbReference type="GO" id="GO:0005739">
    <property type="term" value="C:mitochondrion"/>
    <property type="evidence" value="ECO:0007669"/>
    <property type="project" value="TreeGrafter"/>
</dbReference>
<sequence length="176" mass="19637">TAVPRDVVLFRHDRDRFYRLVGFFCVGQGVFWTYMAHFAFTALRPPPASSGALGPTDPLRPRDNKWRFGFTASCLTLGALIVAAGCAWPLRSVRRVTLLRGGKEVTLSTHGPLGLRRGVTFTVPLGHLCCRAHREEVAAMLPLKVKGKPFFFLLDRRGQLGNPRLFDLTVGAYRKL</sequence>
<feature type="non-terminal residue" evidence="2">
    <location>
        <position position="1"/>
    </location>
</feature>
<dbReference type="EMBL" id="VZTK01053006">
    <property type="protein sequence ID" value="NXX23929.1"/>
    <property type="molecule type" value="Genomic_DNA"/>
</dbReference>
<dbReference type="GO" id="GO:0007399">
    <property type="term" value="P:nervous system development"/>
    <property type="evidence" value="ECO:0007669"/>
    <property type="project" value="TreeGrafter"/>
</dbReference>
<gene>
    <name evidence="2" type="primary">Tmem223</name>
    <name evidence="2" type="ORF">PODSTR_R14811</name>
</gene>
<keyword evidence="3" id="KW-1185">Reference proteome</keyword>
<organism evidence="2 3">
    <name type="scientific">Podargus strigoides</name>
    <name type="common">Tawny frogmouth</name>
    <name type="synonym">Caprimulgus strigoides</name>
    <dbReference type="NCBI Taxonomy" id="8905"/>
    <lineage>
        <taxon>Eukaryota</taxon>
        <taxon>Metazoa</taxon>
        <taxon>Chordata</taxon>
        <taxon>Craniata</taxon>
        <taxon>Vertebrata</taxon>
        <taxon>Euteleostomi</taxon>
        <taxon>Archelosauria</taxon>
        <taxon>Archosauria</taxon>
        <taxon>Dinosauria</taxon>
        <taxon>Saurischia</taxon>
        <taxon>Theropoda</taxon>
        <taxon>Coelurosauria</taxon>
        <taxon>Aves</taxon>
        <taxon>Neognathae</taxon>
        <taxon>Neoaves</taxon>
        <taxon>Strisores</taxon>
        <taxon>Caprimulgiformes</taxon>
        <taxon>Podargidae</taxon>
        <taxon>Podargus</taxon>
    </lineage>
</organism>
<accession>A0A7L4HEH7</accession>
<dbReference type="PANTHER" id="PTHR14549:SF2">
    <property type="entry name" value="TRANSMEMBRANE PROTEIN 223"/>
    <property type="match status" value="1"/>
</dbReference>
<dbReference type="InterPro" id="IPR045325">
    <property type="entry name" value="TMEM70/TMEM186/TMEM223"/>
</dbReference>